<gene>
    <name evidence="1" type="primary">Snx4_0</name>
    <name evidence="1" type="ORF">GTO96_0018843</name>
</gene>
<reference evidence="1 2" key="1">
    <citation type="journal article" date="2021" name="Cell">
        <title>Tracing the genetic footprints of vertebrate landing in non-teleost ray-finned fishes.</title>
        <authorList>
            <person name="Bi X."/>
            <person name="Wang K."/>
            <person name="Yang L."/>
            <person name="Pan H."/>
            <person name="Jiang H."/>
            <person name="Wei Q."/>
            <person name="Fang M."/>
            <person name="Yu H."/>
            <person name="Zhu C."/>
            <person name="Cai Y."/>
            <person name="He Y."/>
            <person name="Gan X."/>
            <person name="Zeng H."/>
            <person name="Yu D."/>
            <person name="Zhu Y."/>
            <person name="Jiang H."/>
            <person name="Qiu Q."/>
            <person name="Yang H."/>
            <person name="Zhang Y.E."/>
            <person name="Wang W."/>
            <person name="Zhu M."/>
            <person name="He S."/>
            <person name="Zhang G."/>
        </authorList>
    </citation>
    <scope>NUCLEOTIDE SEQUENCE [LARGE SCALE GENOMIC DNA]</scope>
    <source>
        <strain evidence="1">Bchr_013</strain>
    </source>
</reference>
<dbReference type="EMBL" id="JAATIS010005477">
    <property type="protein sequence ID" value="KAG2458829.1"/>
    <property type="molecule type" value="Genomic_DNA"/>
</dbReference>
<keyword evidence="2" id="KW-1185">Reference proteome</keyword>
<dbReference type="AlphaFoldDB" id="A0A8X7X042"/>
<dbReference type="Proteomes" id="UP000886611">
    <property type="component" value="Unassembled WGS sequence"/>
</dbReference>
<evidence type="ECO:0000313" key="1">
    <source>
        <dbReference type="EMBL" id="KAG2458829.1"/>
    </source>
</evidence>
<dbReference type="InterPro" id="IPR027267">
    <property type="entry name" value="AH/BAR_dom_sf"/>
</dbReference>
<dbReference type="Gene3D" id="1.20.1270.60">
    <property type="entry name" value="Arfaptin homology (AH) domain/BAR domain"/>
    <property type="match status" value="1"/>
</dbReference>
<dbReference type="GO" id="GO:0005886">
    <property type="term" value="C:plasma membrane"/>
    <property type="evidence" value="ECO:0007669"/>
    <property type="project" value="TreeGrafter"/>
</dbReference>
<dbReference type="GO" id="GO:0031201">
    <property type="term" value="C:SNARE complex"/>
    <property type="evidence" value="ECO:0007669"/>
    <property type="project" value="TreeGrafter"/>
</dbReference>
<sequence>MTSKLFGQETPEQREAKLKVLEEQITEGEEFVKSKTLECEEYVQNAWIDIERFKEQKNQDLKEALISYAVMQISMCKKASCNPDTGTMSRHYPDSVGQQHSPRLRCATRELTEQLTVLP</sequence>
<proteinExistence type="predicted"/>
<dbReference type="GO" id="GO:2000786">
    <property type="term" value="P:positive regulation of autophagosome assembly"/>
    <property type="evidence" value="ECO:0007669"/>
    <property type="project" value="TreeGrafter"/>
</dbReference>
<evidence type="ECO:0000313" key="2">
    <source>
        <dbReference type="Proteomes" id="UP000886611"/>
    </source>
</evidence>
<protein>
    <submittedName>
        <fullName evidence="1">SNX4 protein</fullName>
    </submittedName>
</protein>
<dbReference type="GO" id="GO:0031901">
    <property type="term" value="C:early endosome membrane"/>
    <property type="evidence" value="ECO:0007669"/>
    <property type="project" value="TreeGrafter"/>
</dbReference>
<comment type="caution">
    <text evidence="1">The sequence shown here is derived from an EMBL/GenBank/DDBJ whole genome shotgun (WGS) entry which is preliminary data.</text>
</comment>
<dbReference type="InterPro" id="IPR034783">
    <property type="entry name" value="SNX4"/>
</dbReference>
<feature type="non-terminal residue" evidence="1">
    <location>
        <position position="119"/>
    </location>
</feature>
<dbReference type="GO" id="GO:0015031">
    <property type="term" value="P:protein transport"/>
    <property type="evidence" value="ECO:0007669"/>
    <property type="project" value="InterPro"/>
</dbReference>
<dbReference type="PANTHER" id="PTHR46596">
    <property type="entry name" value="SORTING NEXIN-4"/>
    <property type="match status" value="1"/>
</dbReference>
<dbReference type="GO" id="GO:0032266">
    <property type="term" value="F:phosphatidylinositol-3-phosphate binding"/>
    <property type="evidence" value="ECO:0007669"/>
    <property type="project" value="TreeGrafter"/>
</dbReference>
<name>A0A8X7X042_POLSE</name>
<organism evidence="1 2">
    <name type="scientific">Polypterus senegalus</name>
    <name type="common">Senegal bichir</name>
    <dbReference type="NCBI Taxonomy" id="55291"/>
    <lineage>
        <taxon>Eukaryota</taxon>
        <taxon>Metazoa</taxon>
        <taxon>Chordata</taxon>
        <taxon>Craniata</taxon>
        <taxon>Vertebrata</taxon>
        <taxon>Euteleostomi</taxon>
        <taxon>Actinopterygii</taxon>
        <taxon>Polypteriformes</taxon>
        <taxon>Polypteridae</taxon>
        <taxon>Polypterus</taxon>
    </lineage>
</organism>
<feature type="non-terminal residue" evidence="1">
    <location>
        <position position="1"/>
    </location>
</feature>
<dbReference type="PANTHER" id="PTHR46596:SF1">
    <property type="entry name" value="SORTING NEXIN-4"/>
    <property type="match status" value="1"/>
</dbReference>
<accession>A0A8X7X042</accession>